<reference evidence="2 3" key="1">
    <citation type="journal article" date="2014" name="Genome Announc.">
        <title>Draft Genome Sequence of Propane- and Butane-Oxidizing Actinobacterium Rhodococcus ruber IEGM 231.</title>
        <authorList>
            <person name="Ivshina I.B."/>
            <person name="Kuyukina M.S."/>
            <person name="Krivoruchko A.V."/>
            <person name="Barbe V."/>
            <person name="Fischer C."/>
        </authorList>
    </citation>
    <scope>NUCLEOTIDE SEQUENCE [LARGE SCALE GENOMIC DNA]</scope>
</reference>
<dbReference type="RefSeq" id="WP_040275308.1">
    <property type="nucleotide sequence ID" value="NZ_JAPWIV010000001.1"/>
</dbReference>
<dbReference type="EMBL" id="CCSD01000109">
    <property type="protein sequence ID" value="CDZ92144.1"/>
    <property type="molecule type" value="Genomic_DNA"/>
</dbReference>
<sequence>MKRDWGWVYEELADLQSADAEELRRQAEDEAAPFAPRPAPEPAPADEVVDLGLIPYEDALDQVRRTSPPPRHPRARRRGR</sequence>
<proteinExistence type="predicted"/>
<name>A0A098BTS3_9NOCA</name>
<gene>
    <name evidence="2" type="ORF">RHRU231_930023</name>
</gene>
<feature type="compositionally biased region" description="Basic residues" evidence="1">
    <location>
        <begin position="71"/>
        <end position="80"/>
    </location>
</feature>
<organism evidence="2 3">
    <name type="scientific">Rhodococcus ruber</name>
    <dbReference type="NCBI Taxonomy" id="1830"/>
    <lineage>
        <taxon>Bacteria</taxon>
        <taxon>Bacillati</taxon>
        <taxon>Actinomycetota</taxon>
        <taxon>Actinomycetes</taxon>
        <taxon>Mycobacteriales</taxon>
        <taxon>Nocardiaceae</taxon>
        <taxon>Rhodococcus</taxon>
    </lineage>
</organism>
<dbReference type="AlphaFoldDB" id="A0A098BTS3"/>
<evidence type="ECO:0000313" key="3">
    <source>
        <dbReference type="Proteomes" id="UP000042997"/>
    </source>
</evidence>
<dbReference type="Proteomes" id="UP000042997">
    <property type="component" value="Unassembled WGS sequence"/>
</dbReference>
<accession>A0A098BTS3</accession>
<feature type="region of interest" description="Disordered" evidence="1">
    <location>
        <begin position="19"/>
        <end position="80"/>
    </location>
</feature>
<evidence type="ECO:0000256" key="1">
    <source>
        <dbReference type="SAM" id="MobiDB-lite"/>
    </source>
</evidence>
<evidence type="ECO:0000313" key="2">
    <source>
        <dbReference type="EMBL" id="CDZ92144.1"/>
    </source>
</evidence>
<protein>
    <submittedName>
        <fullName evidence="2">Uncharacterized protein</fullName>
    </submittedName>
</protein>